<protein>
    <recommendedName>
        <fullName evidence="5">Nickel/cobalt transporter regulator</fullName>
    </recommendedName>
</protein>
<gene>
    <name evidence="3" type="ORF">LNKW23_21000</name>
</gene>
<organism evidence="3 4">
    <name type="scientific">Paralimibaculum aggregatum</name>
    <dbReference type="NCBI Taxonomy" id="3036245"/>
    <lineage>
        <taxon>Bacteria</taxon>
        <taxon>Pseudomonadati</taxon>
        <taxon>Pseudomonadota</taxon>
        <taxon>Alphaproteobacteria</taxon>
        <taxon>Rhodobacterales</taxon>
        <taxon>Paracoccaceae</taxon>
        <taxon>Paralimibaculum</taxon>
    </lineage>
</organism>
<sequence>MPHRRLGYVLAVALVPLVCAGGPAWPSEAGGGAGQREAEARAPVGAPRAPVERGRADAGHDAGGPKPGQPGPRLGDRDGGHGGGRDRGRRRPRRGYYLYDPYGYYGDDRARLRLREAAPEANEAAPAASPRPAGPPDPAAPGMRLLPRGAVSREPALRVGSVLPAAMPHVTLDWRTYGLPRPPEGMIYARVQRRILLLDPATRRVLGHYDPAAAGGD</sequence>
<feature type="chain" id="PRO_5046736604" description="Nickel/cobalt transporter regulator" evidence="2">
    <location>
        <begin position="21"/>
        <end position="217"/>
    </location>
</feature>
<proteinExistence type="predicted"/>
<dbReference type="Proteomes" id="UP001239909">
    <property type="component" value="Unassembled WGS sequence"/>
</dbReference>
<feature type="region of interest" description="Disordered" evidence="1">
    <location>
        <begin position="118"/>
        <end position="142"/>
    </location>
</feature>
<evidence type="ECO:0008006" key="5">
    <source>
        <dbReference type="Google" id="ProtNLM"/>
    </source>
</evidence>
<evidence type="ECO:0000256" key="2">
    <source>
        <dbReference type="SAM" id="SignalP"/>
    </source>
</evidence>
<feature type="compositionally biased region" description="Basic and acidic residues" evidence="1">
    <location>
        <begin position="74"/>
        <end position="86"/>
    </location>
</feature>
<evidence type="ECO:0000313" key="3">
    <source>
        <dbReference type="EMBL" id="GMG82887.1"/>
    </source>
</evidence>
<evidence type="ECO:0000313" key="4">
    <source>
        <dbReference type="Proteomes" id="UP001239909"/>
    </source>
</evidence>
<dbReference type="Gene3D" id="3.10.450.160">
    <property type="entry name" value="inner membrane protein cigr"/>
    <property type="match status" value="1"/>
</dbReference>
<dbReference type="RefSeq" id="WP_285671678.1">
    <property type="nucleotide sequence ID" value="NZ_BSYI01000014.1"/>
</dbReference>
<keyword evidence="4" id="KW-1185">Reference proteome</keyword>
<reference evidence="3 4" key="1">
    <citation type="submission" date="2023-04" db="EMBL/GenBank/DDBJ databases">
        <title>Marinoamorphus aggregata gen. nov., sp. Nov., isolate from tissue of brittle star Ophioplocus japonicus.</title>
        <authorList>
            <person name="Kawano K."/>
            <person name="Sawayama S."/>
            <person name="Nakagawa S."/>
        </authorList>
    </citation>
    <scope>NUCLEOTIDE SEQUENCE [LARGE SCALE GENOMIC DNA]</scope>
    <source>
        <strain evidence="3 4">NKW23</strain>
    </source>
</reference>
<evidence type="ECO:0000256" key="1">
    <source>
        <dbReference type="SAM" id="MobiDB-lite"/>
    </source>
</evidence>
<feature type="region of interest" description="Disordered" evidence="1">
    <location>
        <begin position="27"/>
        <end position="95"/>
    </location>
</feature>
<comment type="caution">
    <text evidence="3">The sequence shown here is derived from an EMBL/GenBank/DDBJ whole genome shotgun (WGS) entry which is preliminary data.</text>
</comment>
<feature type="compositionally biased region" description="Low complexity" evidence="1">
    <location>
        <begin position="119"/>
        <end position="131"/>
    </location>
</feature>
<feature type="compositionally biased region" description="Basic and acidic residues" evidence="1">
    <location>
        <begin position="50"/>
        <end position="60"/>
    </location>
</feature>
<accession>A0ABQ6LIT7</accession>
<dbReference type="EMBL" id="BSYI01000014">
    <property type="protein sequence ID" value="GMG82887.1"/>
    <property type="molecule type" value="Genomic_DNA"/>
</dbReference>
<feature type="signal peptide" evidence="2">
    <location>
        <begin position="1"/>
        <end position="20"/>
    </location>
</feature>
<keyword evidence="2" id="KW-0732">Signal</keyword>
<name>A0ABQ6LIT7_9RHOB</name>